<dbReference type="InterPro" id="IPR051678">
    <property type="entry name" value="AGP_Transferase"/>
</dbReference>
<evidence type="ECO:0000259" key="1">
    <source>
        <dbReference type="Pfam" id="PF01636"/>
    </source>
</evidence>
<feature type="domain" description="Aminoglycoside phosphotransferase" evidence="1">
    <location>
        <begin position="30"/>
        <end position="231"/>
    </location>
</feature>
<dbReference type="InterPro" id="IPR002575">
    <property type="entry name" value="Aminoglycoside_PTrfase"/>
</dbReference>
<dbReference type="PANTHER" id="PTHR21310">
    <property type="entry name" value="AMINOGLYCOSIDE PHOSPHOTRANSFERASE-RELATED-RELATED"/>
    <property type="match status" value="1"/>
</dbReference>
<dbReference type="Proteomes" id="UP001056500">
    <property type="component" value="Chromosome"/>
</dbReference>
<protein>
    <submittedName>
        <fullName evidence="2">Aminoglycoside phosphotransferase family protein</fullName>
    </submittedName>
</protein>
<dbReference type="EMBL" id="CP098755">
    <property type="protein sequence ID" value="USG66573.1"/>
    <property type="molecule type" value="Genomic_DNA"/>
</dbReference>
<keyword evidence="3" id="KW-1185">Reference proteome</keyword>
<dbReference type="RefSeq" id="WP_251873681.1">
    <property type="nucleotide sequence ID" value="NZ_CP098755.1"/>
</dbReference>
<dbReference type="InterPro" id="IPR011009">
    <property type="entry name" value="Kinase-like_dom_sf"/>
</dbReference>
<dbReference type="SUPFAM" id="SSF56112">
    <property type="entry name" value="Protein kinase-like (PK-like)"/>
    <property type="match status" value="1"/>
</dbReference>
<proteinExistence type="predicted"/>
<name>A0ABY4WHN6_9BACL</name>
<dbReference type="Gene3D" id="3.30.200.20">
    <property type="entry name" value="Phosphorylase Kinase, domain 1"/>
    <property type="match status" value="1"/>
</dbReference>
<evidence type="ECO:0000313" key="3">
    <source>
        <dbReference type="Proteomes" id="UP001056500"/>
    </source>
</evidence>
<evidence type="ECO:0000313" key="2">
    <source>
        <dbReference type="EMBL" id="USG66573.1"/>
    </source>
</evidence>
<dbReference type="Pfam" id="PF01636">
    <property type="entry name" value="APH"/>
    <property type="match status" value="1"/>
</dbReference>
<organism evidence="2 3">
    <name type="scientific">Brevibacillus ruminantium</name>
    <dbReference type="NCBI Taxonomy" id="2950604"/>
    <lineage>
        <taxon>Bacteria</taxon>
        <taxon>Bacillati</taxon>
        <taxon>Bacillota</taxon>
        <taxon>Bacilli</taxon>
        <taxon>Bacillales</taxon>
        <taxon>Paenibacillaceae</taxon>
        <taxon>Brevibacillus</taxon>
    </lineage>
</organism>
<reference evidence="2" key="1">
    <citation type="submission" date="2022-06" db="EMBL/GenBank/DDBJ databases">
        <title>Genome sequencing of Brevibacillus sp. BB3-R1.</title>
        <authorList>
            <person name="Heo J."/>
            <person name="Lee D."/>
            <person name="Won M."/>
            <person name="Han B.-H."/>
            <person name="Hong S.-B."/>
            <person name="Kwon S.-W."/>
        </authorList>
    </citation>
    <scope>NUCLEOTIDE SEQUENCE</scope>
    <source>
        <strain evidence="2">BB3-R1</strain>
    </source>
</reference>
<dbReference type="Gene3D" id="3.90.1200.10">
    <property type="match status" value="1"/>
</dbReference>
<accession>A0ABY4WHN6</accession>
<gene>
    <name evidence="2" type="ORF">NDK47_04540</name>
</gene>
<sequence length="295" mass="34181">MGIFIDRVEWVDKSDKLDDLLRKAALVTTEPMEQGFEAEVIKINIEKESYVWKVWNKRSKPDIRFQFHLLNALYQQGVSVSKPVGWGIDANADHVLLTTFDGIPVHKLSDQKMTEMAKLLAHIHRIRVEELGNLRLPQHDFIDYFYPGVKEHADIYQAVTSLVPLIPIKQDCIIHGDFHLKNILEEQDRITVIDWTNAQIGDARYDFVWSLILMKLYIPERYAAVFRSAYLLEHPIQEKELAVFEALACLRWTLLNRYGGTPSGPDTIERLKSLVTHNPFLQECGFTDIPIKNRE</sequence>